<gene>
    <name evidence="2" type="ORF">T01_8675</name>
</gene>
<dbReference type="EMBL" id="JYDH01000005">
    <property type="protein sequence ID" value="KRY42055.1"/>
    <property type="molecule type" value="Genomic_DNA"/>
</dbReference>
<proteinExistence type="predicted"/>
<dbReference type="InParanoid" id="A0A0V1BYI3"/>
<comment type="caution">
    <text evidence="2">The sequence shown here is derived from an EMBL/GenBank/DDBJ whole genome shotgun (WGS) entry which is preliminary data.</text>
</comment>
<reference evidence="2 3" key="1">
    <citation type="submission" date="2015-01" db="EMBL/GenBank/DDBJ databases">
        <title>Evolution of Trichinella species and genotypes.</title>
        <authorList>
            <person name="Korhonen P.K."/>
            <person name="Edoardo P."/>
            <person name="Giuseppe L.R."/>
            <person name="Gasser R.B."/>
        </authorList>
    </citation>
    <scope>NUCLEOTIDE SEQUENCE [LARGE SCALE GENOMIC DNA]</scope>
    <source>
        <strain evidence="2">ISS3</strain>
    </source>
</reference>
<evidence type="ECO:0000313" key="2">
    <source>
        <dbReference type="EMBL" id="KRY42055.1"/>
    </source>
</evidence>
<keyword evidence="3" id="KW-1185">Reference proteome</keyword>
<evidence type="ECO:0000256" key="1">
    <source>
        <dbReference type="SAM" id="MobiDB-lite"/>
    </source>
</evidence>
<sequence>MVRHTEVSWAIEAHFYSSIATGFMETSGRSSANFHCRRYTTGHTMRQQRHQAVQGSGSAREWYTAKKRSTMSNTTPAARQATQSPFATNFA</sequence>
<organism evidence="2 3">
    <name type="scientific">Trichinella spiralis</name>
    <name type="common">Trichina worm</name>
    <dbReference type="NCBI Taxonomy" id="6334"/>
    <lineage>
        <taxon>Eukaryota</taxon>
        <taxon>Metazoa</taxon>
        <taxon>Ecdysozoa</taxon>
        <taxon>Nematoda</taxon>
        <taxon>Enoplea</taxon>
        <taxon>Dorylaimia</taxon>
        <taxon>Trichinellida</taxon>
        <taxon>Trichinellidae</taxon>
        <taxon>Trichinella</taxon>
    </lineage>
</organism>
<feature type="compositionally biased region" description="Polar residues" evidence="1">
    <location>
        <begin position="70"/>
        <end position="91"/>
    </location>
</feature>
<name>A0A0V1BYI3_TRISP</name>
<accession>A0A0V1BYI3</accession>
<evidence type="ECO:0000313" key="3">
    <source>
        <dbReference type="Proteomes" id="UP000054776"/>
    </source>
</evidence>
<dbReference type="Proteomes" id="UP000054776">
    <property type="component" value="Unassembled WGS sequence"/>
</dbReference>
<feature type="region of interest" description="Disordered" evidence="1">
    <location>
        <begin position="67"/>
        <end position="91"/>
    </location>
</feature>
<protein>
    <submittedName>
        <fullName evidence="2">Uncharacterized protein</fullName>
    </submittedName>
</protein>
<dbReference type="AlphaFoldDB" id="A0A0V1BYI3"/>